<dbReference type="Proteomes" id="UP000787635">
    <property type="component" value="Unassembled WGS sequence"/>
</dbReference>
<reference evidence="2 3" key="1">
    <citation type="submission" date="2020-03" db="EMBL/GenBank/DDBJ databases">
        <title>Roseomonas selenitidurans sp. nov. isolated from urban soil.</title>
        <authorList>
            <person name="Liu H."/>
        </authorList>
    </citation>
    <scope>NUCLEOTIDE SEQUENCE [LARGE SCALE GENOMIC DNA]</scope>
    <source>
        <strain evidence="2 3">BU-1</strain>
    </source>
</reference>
<evidence type="ECO:0000313" key="3">
    <source>
        <dbReference type="Proteomes" id="UP000787635"/>
    </source>
</evidence>
<keyword evidence="3" id="KW-1185">Reference proteome</keyword>
<dbReference type="InterPro" id="IPR003779">
    <property type="entry name" value="CMD-like"/>
</dbReference>
<evidence type="ECO:0000259" key="1">
    <source>
        <dbReference type="Pfam" id="PF02627"/>
    </source>
</evidence>
<dbReference type="EMBL" id="JAAVNE010000076">
    <property type="protein sequence ID" value="NKC34314.1"/>
    <property type="molecule type" value="Genomic_DNA"/>
</dbReference>
<protein>
    <submittedName>
        <fullName evidence="2">Carboxymuconolactone decarboxylase family protein</fullName>
    </submittedName>
</protein>
<proteinExistence type="predicted"/>
<name>A0ABX1EAU1_9PROT</name>
<dbReference type="PANTHER" id="PTHR33930:SF2">
    <property type="entry name" value="BLR3452 PROTEIN"/>
    <property type="match status" value="1"/>
</dbReference>
<sequence>MTTDTRIEDWDSYSAGLRARGRELTALHPELMKGFGALSRGAATTQHLDAKTREMIALAVAVTTRCEGCIDAHARKAKAAGATKEEIAEALGVAIALNAGAALTYSLHVLDAMDGTGQG</sequence>
<dbReference type="Pfam" id="PF02627">
    <property type="entry name" value="CMD"/>
    <property type="match status" value="1"/>
</dbReference>
<comment type="caution">
    <text evidence="2">The sequence shown here is derived from an EMBL/GenBank/DDBJ whole genome shotgun (WGS) entry which is preliminary data.</text>
</comment>
<dbReference type="Gene3D" id="1.20.1290.10">
    <property type="entry name" value="AhpD-like"/>
    <property type="match status" value="1"/>
</dbReference>
<dbReference type="PANTHER" id="PTHR33930">
    <property type="entry name" value="ALKYL HYDROPEROXIDE REDUCTASE AHPD"/>
    <property type="match status" value="1"/>
</dbReference>
<accession>A0ABX1EAU1</accession>
<dbReference type="NCBIfam" id="TIGR00778">
    <property type="entry name" value="ahpD_dom"/>
    <property type="match status" value="1"/>
</dbReference>
<dbReference type="SUPFAM" id="SSF69118">
    <property type="entry name" value="AhpD-like"/>
    <property type="match status" value="1"/>
</dbReference>
<evidence type="ECO:0000313" key="2">
    <source>
        <dbReference type="EMBL" id="NKC34314.1"/>
    </source>
</evidence>
<dbReference type="InterPro" id="IPR029032">
    <property type="entry name" value="AhpD-like"/>
</dbReference>
<gene>
    <name evidence="2" type="ORF">HEQ75_25905</name>
</gene>
<dbReference type="InterPro" id="IPR004675">
    <property type="entry name" value="AhpD_core"/>
</dbReference>
<feature type="domain" description="Carboxymuconolactone decarboxylase-like" evidence="1">
    <location>
        <begin position="29"/>
        <end position="111"/>
    </location>
</feature>
<organism evidence="2 3">
    <name type="scientific">Falsiroseomonas selenitidurans</name>
    <dbReference type="NCBI Taxonomy" id="2716335"/>
    <lineage>
        <taxon>Bacteria</taxon>
        <taxon>Pseudomonadati</taxon>
        <taxon>Pseudomonadota</taxon>
        <taxon>Alphaproteobacteria</taxon>
        <taxon>Acetobacterales</taxon>
        <taxon>Roseomonadaceae</taxon>
        <taxon>Falsiroseomonas</taxon>
    </lineage>
</organism>